<reference evidence="1 2" key="1">
    <citation type="submission" date="2016-10" db="EMBL/GenBank/DDBJ databases">
        <authorList>
            <person name="de Groot N.N."/>
        </authorList>
    </citation>
    <scope>NUCLEOTIDE SEQUENCE [LARGE SCALE GENOMIC DNA]</scope>
    <source>
        <strain evidence="1 2">DSM 19012</strain>
    </source>
</reference>
<sequence>MVRLKLPRAFFCSIFLRFQFHYGSIEAVFKSSCQPINFLFQFHYGSIEAIDGQSIPVVTPYFNSTMVRLKQGITKMIVSNPLFQFHYGSIEAGQRFQFLILV</sequence>
<keyword evidence="2" id="KW-1185">Reference proteome</keyword>
<proteinExistence type="predicted"/>
<protein>
    <submittedName>
        <fullName evidence="1">Uncharacterized protein</fullName>
    </submittedName>
</protein>
<evidence type="ECO:0000313" key="2">
    <source>
        <dbReference type="Proteomes" id="UP000181976"/>
    </source>
</evidence>
<accession>A0A1I2CBJ5</accession>
<organism evidence="1 2">
    <name type="scientific">Thermophagus xiamenensis</name>
    <dbReference type="NCBI Taxonomy" id="385682"/>
    <lineage>
        <taxon>Bacteria</taxon>
        <taxon>Pseudomonadati</taxon>
        <taxon>Bacteroidota</taxon>
        <taxon>Bacteroidia</taxon>
        <taxon>Marinilabiliales</taxon>
        <taxon>Marinilabiliaceae</taxon>
        <taxon>Thermophagus</taxon>
    </lineage>
</organism>
<gene>
    <name evidence="1" type="ORF">SAMN05444380_11573</name>
</gene>
<dbReference type="Proteomes" id="UP000181976">
    <property type="component" value="Unassembled WGS sequence"/>
</dbReference>
<dbReference type="AlphaFoldDB" id="A0A1I2CBJ5"/>
<name>A0A1I2CBJ5_9BACT</name>
<dbReference type="EMBL" id="FONA01000015">
    <property type="protein sequence ID" value="SFE65163.1"/>
    <property type="molecule type" value="Genomic_DNA"/>
</dbReference>
<dbReference type="InParanoid" id="A0A1I2CBJ5"/>
<evidence type="ECO:0000313" key="1">
    <source>
        <dbReference type="EMBL" id="SFE65163.1"/>
    </source>
</evidence>